<dbReference type="OrthoDB" id="2124925at2759"/>
<feature type="transmembrane region" description="Helical" evidence="2">
    <location>
        <begin position="152"/>
        <end position="171"/>
    </location>
</feature>
<keyword evidence="2" id="KW-0812">Transmembrane</keyword>
<evidence type="ECO:0000313" key="4">
    <source>
        <dbReference type="Proteomes" id="UP000320333"/>
    </source>
</evidence>
<keyword evidence="4" id="KW-1185">Reference proteome</keyword>
<evidence type="ECO:0000313" key="3">
    <source>
        <dbReference type="EMBL" id="TPX76460.1"/>
    </source>
</evidence>
<sequence length="274" mass="30311">MTHSQVSTEHPQAQPAQASILHPTPTHTSDATEVAATVIEIQPGSDATTAVPDHPPPPASPSPTQMNPAQQQLTPEVALLQEDVPQYTNGNALRVTRTLHSIDLIPSNSPNFFNIIRPESLADRISNLTYTTRIYDLNAELTSANSVRKFQILVLAANAVFLSTVVTILYFSLQTSFKLDNTLRTFLWLVPIGVMLSIPTKPRYARQVQEAVDKWEKENASTGVNITYRISSDRTYNWRLLYSVTIWMDAMIVVTPSTGVAEEESLPIYSPPQA</sequence>
<reference evidence="3 4" key="1">
    <citation type="journal article" date="2019" name="Sci. Rep.">
        <title>Comparative genomics of chytrid fungi reveal insights into the obligate biotrophic and pathogenic lifestyle of Synchytrium endobioticum.</title>
        <authorList>
            <person name="van de Vossenberg B.T.L.H."/>
            <person name="Warris S."/>
            <person name="Nguyen H.D.T."/>
            <person name="van Gent-Pelzer M.P.E."/>
            <person name="Joly D.L."/>
            <person name="van de Geest H.C."/>
            <person name="Bonants P.J.M."/>
            <person name="Smith D.S."/>
            <person name="Levesque C.A."/>
            <person name="van der Lee T.A.J."/>
        </authorList>
    </citation>
    <scope>NUCLEOTIDE SEQUENCE [LARGE SCALE GENOMIC DNA]</scope>
    <source>
        <strain evidence="3 4">CBS 675.73</strain>
    </source>
</reference>
<proteinExistence type="predicted"/>
<comment type="caution">
    <text evidence="3">The sequence shown here is derived from an EMBL/GenBank/DDBJ whole genome shotgun (WGS) entry which is preliminary data.</text>
</comment>
<keyword evidence="2" id="KW-1133">Transmembrane helix</keyword>
<feature type="transmembrane region" description="Helical" evidence="2">
    <location>
        <begin position="183"/>
        <end position="200"/>
    </location>
</feature>
<feature type="compositionally biased region" description="Polar residues" evidence="1">
    <location>
        <begin position="1"/>
        <end position="17"/>
    </location>
</feature>
<dbReference type="AlphaFoldDB" id="A0A507FL76"/>
<evidence type="ECO:0000256" key="2">
    <source>
        <dbReference type="SAM" id="Phobius"/>
    </source>
</evidence>
<protein>
    <submittedName>
        <fullName evidence="3">Uncharacterized protein</fullName>
    </submittedName>
</protein>
<name>A0A507FL76_9FUNG</name>
<keyword evidence="2" id="KW-0472">Membrane</keyword>
<evidence type="ECO:0000256" key="1">
    <source>
        <dbReference type="SAM" id="MobiDB-lite"/>
    </source>
</evidence>
<accession>A0A507FL76</accession>
<dbReference type="EMBL" id="QEAP01000046">
    <property type="protein sequence ID" value="TPX76460.1"/>
    <property type="molecule type" value="Genomic_DNA"/>
</dbReference>
<feature type="region of interest" description="Disordered" evidence="1">
    <location>
        <begin position="1"/>
        <end position="30"/>
    </location>
</feature>
<feature type="region of interest" description="Disordered" evidence="1">
    <location>
        <begin position="46"/>
        <end position="70"/>
    </location>
</feature>
<gene>
    <name evidence="3" type="ORF">CcCBS67573_g02255</name>
</gene>
<dbReference type="Proteomes" id="UP000320333">
    <property type="component" value="Unassembled WGS sequence"/>
</dbReference>
<organism evidence="3 4">
    <name type="scientific">Chytriomyces confervae</name>
    <dbReference type="NCBI Taxonomy" id="246404"/>
    <lineage>
        <taxon>Eukaryota</taxon>
        <taxon>Fungi</taxon>
        <taxon>Fungi incertae sedis</taxon>
        <taxon>Chytridiomycota</taxon>
        <taxon>Chytridiomycota incertae sedis</taxon>
        <taxon>Chytridiomycetes</taxon>
        <taxon>Chytridiales</taxon>
        <taxon>Chytriomycetaceae</taxon>
        <taxon>Chytriomyces</taxon>
    </lineage>
</organism>